<dbReference type="InterPro" id="IPR003107">
    <property type="entry name" value="HAT"/>
</dbReference>
<dbReference type="InterPro" id="IPR059164">
    <property type="entry name" value="HAT_PRP39_C"/>
</dbReference>
<dbReference type="InterPro" id="IPR011990">
    <property type="entry name" value="TPR-like_helical_dom_sf"/>
</dbReference>
<comment type="subcellular location">
    <subcellularLocation>
        <location evidence="1">Nucleus</location>
    </subcellularLocation>
</comment>
<name>A0ABP0ZI50_9ASCO</name>
<evidence type="ECO:0000256" key="4">
    <source>
        <dbReference type="ARBA" id="ARBA00023187"/>
    </source>
</evidence>
<dbReference type="Proteomes" id="UP001497383">
    <property type="component" value="Chromosome 2"/>
</dbReference>
<dbReference type="SMART" id="SM00386">
    <property type="entry name" value="HAT"/>
    <property type="match status" value="3"/>
</dbReference>
<evidence type="ECO:0000256" key="1">
    <source>
        <dbReference type="ARBA" id="ARBA00004123"/>
    </source>
</evidence>
<gene>
    <name evidence="6" type="ORF">LODBEIA_P15320</name>
</gene>
<keyword evidence="4" id="KW-0508">mRNA splicing</keyword>
<reference evidence="6 7" key="1">
    <citation type="submission" date="2024-03" db="EMBL/GenBank/DDBJ databases">
        <authorList>
            <person name="Brejova B."/>
        </authorList>
    </citation>
    <scope>NUCLEOTIDE SEQUENCE [LARGE SCALE GENOMIC DNA]</scope>
    <source>
        <strain evidence="6 7">CBS 14171</strain>
    </source>
</reference>
<organism evidence="6 7">
    <name type="scientific">Lodderomyces beijingensis</name>
    <dbReference type="NCBI Taxonomy" id="1775926"/>
    <lineage>
        <taxon>Eukaryota</taxon>
        <taxon>Fungi</taxon>
        <taxon>Dikarya</taxon>
        <taxon>Ascomycota</taxon>
        <taxon>Saccharomycotina</taxon>
        <taxon>Pichiomycetes</taxon>
        <taxon>Debaryomycetaceae</taxon>
        <taxon>Candida/Lodderomyces clade</taxon>
        <taxon>Lodderomyces</taxon>
    </lineage>
</organism>
<keyword evidence="2" id="KW-0507">mRNA processing</keyword>
<evidence type="ECO:0000256" key="5">
    <source>
        <dbReference type="ARBA" id="ARBA00023242"/>
    </source>
</evidence>
<evidence type="ECO:0000256" key="3">
    <source>
        <dbReference type="ARBA" id="ARBA00022737"/>
    </source>
</evidence>
<sequence length="442" mass="54223">MSASKKWADVSTELIKDPNNFKLWQRLIESAEYNDKQGISKSTPWDKLEILRTSYHKFLERYPYCYRYWVRLAEWEFKLGEDAAKAIEVFQRGLQHLRCCIELWHEYLKFRVDTISDDVEQVLAIFEEARRSIGNHFYSYEFYSLYLGFLDTYATEKNQFKRKYYILLRIVLEVPMYHYEYFYRKWFELIRDIADPRIVSDQELKYIVSERDWQRGERNKLVMQLKKTFTDAYTAAQNRVYELYHFERQFKRQYHDVRIISRQQLDAWLEYFDFLELKNYPVSVIEMNYNRYLYICANYPQAWTKFADYYIFHQRYNSARQVLIRGWKYLGNDEVLIKLIDVEIFLKQFLRARDLITNYLQYTISVPIAIYEKLLNVEHIVDARDEHLLALFKEIIQETQNDWFFNVLTYYAIDREKKVAFLKEMDEFKGHKYYDMAVAMFS</sequence>
<dbReference type="PANTHER" id="PTHR17204">
    <property type="entry name" value="PRE-MRNA PROCESSING PROTEIN PRP39-RELATED"/>
    <property type="match status" value="1"/>
</dbReference>
<dbReference type="RefSeq" id="XP_066828470.1">
    <property type="nucleotide sequence ID" value="XM_066971431.1"/>
</dbReference>
<evidence type="ECO:0000256" key="2">
    <source>
        <dbReference type="ARBA" id="ARBA00022664"/>
    </source>
</evidence>
<keyword evidence="7" id="KW-1185">Reference proteome</keyword>
<dbReference type="EMBL" id="OZ022406">
    <property type="protein sequence ID" value="CAK9437105.1"/>
    <property type="molecule type" value="Genomic_DNA"/>
</dbReference>
<evidence type="ECO:0008006" key="8">
    <source>
        <dbReference type="Google" id="ProtNLM"/>
    </source>
</evidence>
<dbReference type="PANTHER" id="PTHR17204:SF23">
    <property type="entry name" value="U1 SMALL NUCLEAR RIBONUCLEOPROTEIN COMPONENT PRP42"/>
    <property type="match status" value="1"/>
</dbReference>
<accession>A0ABP0ZI50</accession>
<dbReference type="Gene3D" id="1.25.40.10">
    <property type="entry name" value="Tetratricopeptide repeat domain"/>
    <property type="match status" value="2"/>
</dbReference>
<dbReference type="GeneID" id="92206728"/>
<dbReference type="Pfam" id="PF23240">
    <property type="entry name" value="HAT_PRP39_N"/>
    <property type="match status" value="1"/>
</dbReference>
<evidence type="ECO:0000313" key="6">
    <source>
        <dbReference type="EMBL" id="CAK9437105.1"/>
    </source>
</evidence>
<dbReference type="Pfam" id="PF23241">
    <property type="entry name" value="HAT_PRP39_C"/>
    <property type="match status" value="1"/>
</dbReference>
<dbReference type="SUPFAM" id="SSF48452">
    <property type="entry name" value="TPR-like"/>
    <property type="match status" value="1"/>
</dbReference>
<evidence type="ECO:0000313" key="7">
    <source>
        <dbReference type="Proteomes" id="UP001497383"/>
    </source>
</evidence>
<protein>
    <recommendedName>
        <fullName evidence="8">Suppressor of forked domain-containing protein</fullName>
    </recommendedName>
</protein>
<keyword evidence="3" id="KW-0677">Repeat</keyword>
<keyword evidence="5" id="KW-0539">Nucleus</keyword>
<proteinExistence type="predicted"/>